<sequence>MFEQRPAGSDEVDLAGSNSHRVELQKLEAALAKSQVQDTSPVPRRRRRPSQTKATSRTPQRLERRLSRTEKNELIQAYHDGASTAELARRYRASKSAILELLTKHKVRADTSR</sequence>
<evidence type="ECO:0000259" key="2">
    <source>
        <dbReference type="Pfam" id="PF04218"/>
    </source>
</evidence>
<dbReference type="EMBL" id="JAERRJ010000003">
    <property type="protein sequence ID" value="MBL1074467.1"/>
    <property type="molecule type" value="Genomic_DNA"/>
</dbReference>
<dbReference type="InterPro" id="IPR007889">
    <property type="entry name" value="HTH_Psq"/>
</dbReference>
<reference evidence="3 4" key="1">
    <citation type="submission" date="2021-01" db="EMBL/GenBank/DDBJ databases">
        <title>WGS of actinomycetes isolated from Thailand.</title>
        <authorList>
            <person name="Thawai C."/>
        </authorList>
    </citation>
    <scope>NUCLEOTIDE SEQUENCE [LARGE SCALE GENOMIC DNA]</scope>
    <source>
        <strain evidence="3 4">LPG 2</strain>
    </source>
</reference>
<feature type="region of interest" description="Disordered" evidence="1">
    <location>
        <begin position="32"/>
        <end position="68"/>
    </location>
</feature>
<protein>
    <recommendedName>
        <fullName evidence="2">HTH psq-type domain-containing protein</fullName>
    </recommendedName>
</protein>
<evidence type="ECO:0000313" key="3">
    <source>
        <dbReference type="EMBL" id="MBL1074467.1"/>
    </source>
</evidence>
<evidence type="ECO:0000313" key="4">
    <source>
        <dbReference type="Proteomes" id="UP000602198"/>
    </source>
</evidence>
<dbReference type="Gene3D" id="1.10.10.60">
    <property type="entry name" value="Homeodomain-like"/>
    <property type="match status" value="1"/>
</dbReference>
<organism evidence="3 4">
    <name type="scientific">Nocardia acididurans</name>
    <dbReference type="NCBI Taxonomy" id="2802282"/>
    <lineage>
        <taxon>Bacteria</taxon>
        <taxon>Bacillati</taxon>
        <taxon>Actinomycetota</taxon>
        <taxon>Actinomycetes</taxon>
        <taxon>Mycobacteriales</taxon>
        <taxon>Nocardiaceae</taxon>
        <taxon>Nocardia</taxon>
    </lineage>
</organism>
<evidence type="ECO:0000256" key="1">
    <source>
        <dbReference type="SAM" id="MobiDB-lite"/>
    </source>
</evidence>
<accession>A0ABS1M1C9</accession>
<gene>
    <name evidence="3" type="ORF">JK358_08660</name>
</gene>
<dbReference type="Proteomes" id="UP000602198">
    <property type="component" value="Unassembled WGS sequence"/>
</dbReference>
<dbReference type="InterPro" id="IPR009057">
    <property type="entry name" value="Homeodomain-like_sf"/>
</dbReference>
<feature type="domain" description="HTH psq-type" evidence="2">
    <location>
        <begin position="68"/>
        <end position="103"/>
    </location>
</feature>
<keyword evidence="4" id="KW-1185">Reference proteome</keyword>
<dbReference type="Pfam" id="PF04218">
    <property type="entry name" value="CENP-B_N"/>
    <property type="match status" value="1"/>
</dbReference>
<name>A0ABS1M1C9_9NOCA</name>
<proteinExistence type="predicted"/>
<dbReference type="SUPFAM" id="SSF46689">
    <property type="entry name" value="Homeodomain-like"/>
    <property type="match status" value="1"/>
</dbReference>
<comment type="caution">
    <text evidence="3">The sequence shown here is derived from an EMBL/GenBank/DDBJ whole genome shotgun (WGS) entry which is preliminary data.</text>
</comment>